<feature type="region of interest" description="Disordered" evidence="1">
    <location>
        <begin position="114"/>
        <end position="168"/>
    </location>
</feature>
<dbReference type="AlphaFoldDB" id="A0AAV7PL87"/>
<comment type="caution">
    <text evidence="2">The sequence shown here is derived from an EMBL/GenBank/DDBJ whole genome shotgun (WGS) entry which is preliminary data.</text>
</comment>
<name>A0AAV7PL87_PLEWA</name>
<dbReference type="EMBL" id="JANPWB010000011">
    <property type="protein sequence ID" value="KAJ1126110.1"/>
    <property type="molecule type" value="Genomic_DNA"/>
</dbReference>
<reference evidence="2" key="1">
    <citation type="journal article" date="2022" name="bioRxiv">
        <title>Sequencing and chromosome-scale assembly of the giantPleurodeles waltlgenome.</title>
        <authorList>
            <person name="Brown T."/>
            <person name="Elewa A."/>
            <person name="Iarovenko S."/>
            <person name="Subramanian E."/>
            <person name="Araus A.J."/>
            <person name="Petzold A."/>
            <person name="Susuki M."/>
            <person name="Suzuki K.-i.T."/>
            <person name="Hayashi T."/>
            <person name="Toyoda A."/>
            <person name="Oliveira C."/>
            <person name="Osipova E."/>
            <person name="Leigh N.D."/>
            <person name="Simon A."/>
            <person name="Yun M.H."/>
        </authorList>
    </citation>
    <scope>NUCLEOTIDE SEQUENCE</scope>
    <source>
        <strain evidence="2">20211129_DDA</strain>
        <tissue evidence="2">Liver</tissue>
    </source>
</reference>
<gene>
    <name evidence="2" type="ORF">NDU88_004519</name>
</gene>
<dbReference type="Proteomes" id="UP001066276">
    <property type="component" value="Chromosome 7"/>
</dbReference>
<evidence type="ECO:0000313" key="3">
    <source>
        <dbReference type="Proteomes" id="UP001066276"/>
    </source>
</evidence>
<evidence type="ECO:0000256" key="1">
    <source>
        <dbReference type="SAM" id="MobiDB-lite"/>
    </source>
</evidence>
<feature type="compositionally biased region" description="Basic and acidic residues" evidence="1">
    <location>
        <begin position="209"/>
        <end position="223"/>
    </location>
</feature>
<feature type="region of interest" description="Disordered" evidence="1">
    <location>
        <begin position="202"/>
        <end position="243"/>
    </location>
</feature>
<feature type="compositionally biased region" description="Polar residues" evidence="1">
    <location>
        <begin position="148"/>
        <end position="157"/>
    </location>
</feature>
<keyword evidence="3" id="KW-1185">Reference proteome</keyword>
<evidence type="ECO:0000313" key="2">
    <source>
        <dbReference type="EMBL" id="KAJ1126110.1"/>
    </source>
</evidence>
<protein>
    <submittedName>
        <fullName evidence="2">Uncharacterized protein</fullName>
    </submittedName>
</protein>
<proteinExistence type="predicted"/>
<sequence length="243" mass="25870">MNSMPGRRCDQDVRSALCGQGSGRTGTLLQYAMHAKRGNLLSVSWPGWGSESRVPTATRCQARGISLATTDTLLSGRVWGPQVPTLTDRTQVRPGAQAPRARSSVNRALPFWVQAGKQLRRPRAAGSGDPQRWGGRGTAPDPAPPHQRPSTGDQQRAGSWVRAPQAAQEIQAQSLRAAPLHSGAAAERARVVRQHPAEVVGVGPAARQLPDRAEGSNSVRDEAAASGMGPGQLGGRHLTREEW</sequence>
<accession>A0AAV7PL87</accession>
<organism evidence="2 3">
    <name type="scientific">Pleurodeles waltl</name>
    <name type="common">Iberian ribbed newt</name>
    <dbReference type="NCBI Taxonomy" id="8319"/>
    <lineage>
        <taxon>Eukaryota</taxon>
        <taxon>Metazoa</taxon>
        <taxon>Chordata</taxon>
        <taxon>Craniata</taxon>
        <taxon>Vertebrata</taxon>
        <taxon>Euteleostomi</taxon>
        <taxon>Amphibia</taxon>
        <taxon>Batrachia</taxon>
        <taxon>Caudata</taxon>
        <taxon>Salamandroidea</taxon>
        <taxon>Salamandridae</taxon>
        <taxon>Pleurodelinae</taxon>
        <taxon>Pleurodeles</taxon>
    </lineage>
</organism>